<proteinExistence type="predicted"/>
<reference evidence="3" key="1">
    <citation type="submission" date="2016-12" db="EMBL/GenBank/DDBJ databases">
        <title>Comparative genomics of four Isosphaeraceae planctomycetes: a common pool of plasmids and glycoside hydrolase genes.</title>
        <authorList>
            <person name="Ivanova A."/>
        </authorList>
    </citation>
    <scope>NUCLEOTIDE SEQUENCE [LARGE SCALE GENOMIC DNA]</scope>
    <source>
        <strain evidence="3">PX4</strain>
    </source>
</reference>
<dbReference type="Gene3D" id="3.30.70.260">
    <property type="match status" value="2"/>
</dbReference>
<dbReference type="AlphaFoldDB" id="A0A1U7CJQ1"/>
<dbReference type="EC" id="3.5.1.10" evidence="2"/>
<dbReference type="InterPro" id="IPR016867">
    <property type="entry name" value="GcvR"/>
</dbReference>
<dbReference type="PIRSF" id="PIRSF028103">
    <property type="entry name" value="GcvR"/>
    <property type="match status" value="1"/>
</dbReference>
<keyword evidence="2" id="KW-0378">Hydrolase</keyword>
<keyword evidence="3" id="KW-1185">Reference proteome</keyword>
<dbReference type="InterPro" id="IPR002912">
    <property type="entry name" value="ACT_dom"/>
</dbReference>
<dbReference type="PANTHER" id="PTHR34875">
    <property type="entry name" value="UPF0237 PROTEIN MJ1558"/>
    <property type="match status" value="1"/>
</dbReference>
<accession>A0A1U7CJQ1</accession>
<dbReference type="Proteomes" id="UP000186309">
    <property type="component" value="Chromosome"/>
</dbReference>
<dbReference type="PROSITE" id="PS51671">
    <property type="entry name" value="ACT"/>
    <property type="match status" value="1"/>
</dbReference>
<name>A0A1U7CJQ1_9BACT</name>
<dbReference type="STRING" id="1387353.BSF38_00573"/>
<evidence type="ECO:0000313" key="3">
    <source>
        <dbReference type="Proteomes" id="UP000186309"/>
    </source>
</evidence>
<feature type="domain" description="ACT" evidence="1">
    <location>
        <begin position="6"/>
        <end position="81"/>
    </location>
</feature>
<gene>
    <name evidence="2" type="primary">purU_1</name>
    <name evidence="2" type="ORF">BSF38_00573</name>
</gene>
<dbReference type="InterPro" id="IPR050990">
    <property type="entry name" value="UPF0237/GcvR_regulator"/>
</dbReference>
<dbReference type="EMBL" id="CP019082">
    <property type="protein sequence ID" value="APW59159.1"/>
    <property type="molecule type" value="Genomic_DNA"/>
</dbReference>
<dbReference type="KEGG" id="pbor:BSF38_00573"/>
<dbReference type="PANTHER" id="PTHR34875:SF6">
    <property type="entry name" value="UPF0237 PROTEIN MJ1558"/>
    <property type="match status" value="1"/>
</dbReference>
<dbReference type="RefSeq" id="WP_076343373.1">
    <property type="nucleotide sequence ID" value="NZ_CP019082.1"/>
</dbReference>
<evidence type="ECO:0000313" key="2">
    <source>
        <dbReference type="EMBL" id="APW59159.1"/>
    </source>
</evidence>
<protein>
    <submittedName>
        <fullName evidence="2">Formyltetrahydrofolate deformylase</fullName>
        <ecNumber evidence="2">3.5.1.10</ecNumber>
    </submittedName>
</protein>
<dbReference type="InterPro" id="IPR045865">
    <property type="entry name" value="ACT-like_dom_sf"/>
</dbReference>
<dbReference type="Pfam" id="PF13740">
    <property type="entry name" value="ACT_6"/>
    <property type="match status" value="1"/>
</dbReference>
<dbReference type="SUPFAM" id="SSF55021">
    <property type="entry name" value="ACT-like"/>
    <property type="match status" value="2"/>
</dbReference>
<dbReference type="OrthoDB" id="12860at2"/>
<dbReference type="GO" id="GO:0008864">
    <property type="term" value="F:formyltetrahydrofolate deformylase activity"/>
    <property type="evidence" value="ECO:0007669"/>
    <property type="project" value="UniProtKB-EC"/>
</dbReference>
<sequence length="177" mass="19315">MPKKFVLTLTGPDRIGIVENVTGLLLDRGGNVETSRMARLGGEFAVLMLVSMPEERFADLEGAFDELKTQGYKVGTTPADRTHAESHVGWLPYVIEVHGADHEGIIHEVARHLAQHGISIEEMDSESAPASTSGVPVFAMSARVLVPPDESVRGWETGLEEIGWRLNLEIDVIAMET</sequence>
<dbReference type="GO" id="GO:0006355">
    <property type="term" value="P:regulation of DNA-templated transcription"/>
    <property type="evidence" value="ECO:0007669"/>
    <property type="project" value="InterPro"/>
</dbReference>
<organism evidence="2 3">
    <name type="scientific">Paludisphaera borealis</name>
    <dbReference type="NCBI Taxonomy" id="1387353"/>
    <lineage>
        <taxon>Bacteria</taxon>
        <taxon>Pseudomonadati</taxon>
        <taxon>Planctomycetota</taxon>
        <taxon>Planctomycetia</taxon>
        <taxon>Isosphaerales</taxon>
        <taxon>Isosphaeraceae</taxon>
        <taxon>Paludisphaera</taxon>
    </lineage>
</organism>
<evidence type="ECO:0000259" key="1">
    <source>
        <dbReference type="PROSITE" id="PS51671"/>
    </source>
</evidence>